<organism evidence="2 3">
    <name type="scientific">Hymenobacter segetis</name>
    <dbReference type="NCBI Taxonomy" id="2025509"/>
    <lineage>
        <taxon>Bacteria</taxon>
        <taxon>Pseudomonadati</taxon>
        <taxon>Bacteroidota</taxon>
        <taxon>Cytophagia</taxon>
        <taxon>Cytophagales</taxon>
        <taxon>Hymenobacteraceae</taxon>
        <taxon>Hymenobacter</taxon>
    </lineage>
</organism>
<gene>
    <name evidence="2" type="ORF">AAFH49_15845</name>
</gene>
<keyword evidence="1" id="KW-0472">Membrane</keyword>
<comment type="caution">
    <text evidence="2">The sequence shown here is derived from an EMBL/GenBank/DDBJ whole genome shotgun (WGS) entry which is preliminary data.</text>
</comment>
<keyword evidence="3" id="KW-1185">Reference proteome</keyword>
<reference evidence="2 3" key="1">
    <citation type="journal article" date="2018" name="Arch. Microbiol.">
        <title>Hymenobacter segetis sp. nov., isolated from soil.</title>
        <authorList>
            <person name="Ten L.N."/>
            <person name="Lim S.J."/>
            <person name="Kim B.O."/>
            <person name="Kang I.K."/>
            <person name="Jung H.Y."/>
        </authorList>
    </citation>
    <scope>NUCLEOTIDE SEQUENCE [LARGE SCALE GENOMIC DNA]</scope>
    <source>
        <strain evidence="2 3">S7-3-11</strain>
    </source>
</reference>
<accession>A0ABU9LY77</accession>
<feature type="transmembrane region" description="Helical" evidence="1">
    <location>
        <begin position="20"/>
        <end position="39"/>
    </location>
</feature>
<dbReference type="RefSeq" id="WP_342299694.1">
    <property type="nucleotide sequence ID" value="NZ_JBCEVZ010000044.1"/>
</dbReference>
<protein>
    <submittedName>
        <fullName evidence="2">Uncharacterized protein</fullName>
    </submittedName>
</protein>
<evidence type="ECO:0000313" key="2">
    <source>
        <dbReference type="EMBL" id="MEL5995687.1"/>
    </source>
</evidence>
<dbReference type="EMBL" id="JBCEVZ010000044">
    <property type="protein sequence ID" value="MEL5995687.1"/>
    <property type="molecule type" value="Genomic_DNA"/>
</dbReference>
<dbReference type="Proteomes" id="UP001479606">
    <property type="component" value="Unassembled WGS sequence"/>
</dbReference>
<evidence type="ECO:0000313" key="3">
    <source>
        <dbReference type="Proteomes" id="UP001479606"/>
    </source>
</evidence>
<keyword evidence="1" id="KW-0812">Transmembrane</keyword>
<name>A0ABU9LY77_9BACT</name>
<keyword evidence="1" id="KW-1133">Transmembrane helix</keyword>
<proteinExistence type="predicted"/>
<evidence type="ECO:0000256" key="1">
    <source>
        <dbReference type="SAM" id="Phobius"/>
    </source>
</evidence>
<sequence length="284" mass="30921">MVQLRAPAVWSSPLAGPFRWSAFPLVLLGLALLSACVNTRKTSTVYLPRGQTLYRAAPTPTGQPTALVLPRRTLAQMSLTEQTVAITLLPTGVGADTAVRQCFFASPGRGARGGGPRYYAGQKLHFFESYPIFQAITVPVKLRPGVGDTLGSRAGGGFDVGISWGWKNSFHTYQNLYYRPTGQFLSRKISQFSLVPGAFLTVGTEELNNDKNNVKHRIHYIREVPILSPGGYLVIGVNRANVGFALGADFAIGPEASNWIYHGRLWLGLVLSVDLLASHDPFDF</sequence>